<dbReference type="GO" id="GO:0005829">
    <property type="term" value="C:cytosol"/>
    <property type="evidence" value="ECO:0007669"/>
    <property type="project" value="TreeGrafter"/>
</dbReference>
<accession>A0AB35ASP2</accession>
<evidence type="ECO:0000256" key="4">
    <source>
        <dbReference type="ARBA" id="ARBA00023150"/>
    </source>
</evidence>
<evidence type="ECO:0000256" key="2">
    <source>
        <dbReference type="ARBA" id="ARBA00006112"/>
    </source>
</evidence>
<dbReference type="EMBL" id="JABCQL010000046">
    <property type="protein sequence ID" value="MBF0857397.1"/>
    <property type="molecule type" value="Genomic_DNA"/>
</dbReference>
<dbReference type="CDD" id="cd00886">
    <property type="entry name" value="MogA_MoaB"/>
    <property type="match status" value="1"/>
</dbReference>
<dbReference type="InterPro" id="IPR013484">
    <property type="entry name" value="MoaB_proteobac"/>
</dbReference>
<sequence>MNNSIPVRIAILTISDSRNLETDISGKILADRVTEAGHVLVDRSIEIDDIDKITDALNVMIDNKDVDVIITTGGTGLTKRDVTPEAFHLVIDKCIPGFGELFRMLSYKKIGTSTIQSRAMAGVSRGKLLFALPGSPGAVKDGWDDILKNQLNSNHKPCNFVDIISRI</sequence>
<dbReference type="Pfam" id="PF00994">
    <property type="entry name" value="MoCF_biosynth"/>
    <property type="match status" value="1"/>
</dbReference>
<comment type="caution">
    <text evidence="7">The sequence shown here is derived from an EMBL/GenBank/DDBJ whole genome shotgun (WGS) entry which is preliminary data.</text>
</comment>
<proteinExistence type="inferred from homology"/>
<dbReference type="PANTHER" id="PTHR43232">
    <property type="entry name" value="MOLYBDENUM COFACTOR BIOSYNTHESIS PROTEIN B"/>
    <property type="match status" value="1"/>
</dbReference>
<name>A0AB35ASP2_GLUOY</name>
<evidence type="ECO:0000313" key="8">
    <source>
        <dbReference type="Proteomes" id="UP000603665"/>
    </source>
</evidence>
<dbReference type="InterPro" id="IPR012245">
    <property type="entry name" value="MoaB"/>
</dbReference>
<gene>
    <name evidence="7" type="primary">moaB</name>
    <name evidence="7" type="ORF">HKD20_12970</name>
</gene>
<dbReference type="PIRSF" id="PIRSF006443">
    <property type="entry name" value="MoaB"/>
    <property type="match status" value="1"/>
</dbReference>
<evidence type="ECO:0000256" key="3">
    <source>
        <dbReference type="ARBA" id="ARBA00015262"/>
    </source>
</evidence>
<dbReference type="PROSITE" id="PS01078">
    <property type="entry name" value="MOCF_BIOSYNTHESIS_1"/>
    <property type="match status" value="1"/>
</dbReference>
<comment type="function">
    <text evidence="5">May be involved in the biosynthesis of molybdopterin.</text>
</comment>
<dbReference type="InterPro" id="IPR036425">
    <property type="entry name" value="MoaB/Mog-like_dom_sf"/>
</dbReference>
<dbReference type="PANTHER" id="PTHR43232:SF2">
    <property type="entry name" value="MOLYBDENUM COFACTOR BIOSYNTHESIS PROTEIN B"/>
    <property type="match status" value="1"/>
</dbReference>
<reference evidence="7" key="2">
    <citation type="submission" date="2023-10" db="EMBL/GenBank/DDBJ databases">
        <title>Description of novel Gluconobacter species.</title>
        <authorList>
            <person name="Cleenwerck I."/>
            <person name="Cnockaert M."/>
            <person name="Borremans W."/>
            <person name="Wieme A.D."/>
            <person name="De Vuyst L."/>
            <person name="Vandamme P."/>
        </authorList>
    </citation>
    <scope>NUCLEOTIDE SEQUENCE</scope>
    <source>
        <strain evidence="7">LMG1408</strain>
    </source>
</reference>
<evidence type="ECO:0000259" key="6">
    <source>
        <dbReference type="SMART" id="SM00852"/>
    </source>
</evidence>
<dbReference type="SMART" id="SM00852">
    <property type="entry name" value="MoCF_biosynth"/>
    <property type="match status" value="1"/>
</dbReference>
<evidence type="ECO:0000313" key="7">
    <source>
        <dbReference type="EMBL" id="MBF0857397.1"/>
    </source>
</evidence>
<dbReference type="NCBIfam" id="TIGR00177">
    <property type="entry name" value="molyb_syn"/>
    <property type="match status" value="1"/>
</dbReference>
<dbReference type="Proteomes" id="UP000603665">
    <property type="component" value="Unassembled WGS sequence"/>
</dbReference>
<dbReference type="SUPFAM" id="SSF53218">
    <property type="entry name" value="Molybdenum cofactor biosynthesis proteins"/>
    <property type="match status" value="1"/>
</dbReference>
<dbReference type="NCBIfam" id="TIGR02667">
    <property type="entry name" value="moaB_proteo"/>
    <property type="match status" value="1"/>
</dbReference>
<dbReference type="InterPro" id="IPR001453">
    <property type="entry name" value="MoaB/Mog_dom"/>
</dbReference>
<dbReference type="InterPro" id="IPR008284">
    <property type="entry name" value="MoCF_biosynth_CS"/>
</dbReference>
<dbReference type="Gene3D" id="3.40.980.10">
    <property type="entry name" value="MoaB/Mog-like domain"/>
    <property type="match status" value="1"/>
</dbReference>
<feature type="domain" description="MoaB/Mog" evidence="6">
    <location>
        <begin position="10"/>
        <end position="154"/>
    </location>
</feature>
<comment type="pathway">
    <text evidence="1 5">Cofactor biosynthesis; molybdopterin biosynthesis.</text>
</comment>
<keyword evidence="4 5" id="KW-0501">Molybdenum cofactor biosynthesis</keyword>
<reference evidence="7" key="1">
    <citation type="submission" date="2020-04" db="EMBL/GenBank/DDBJ databases">
        <authorList>
            <person name="Sombolestani A."/>
        </authorList>
    </citation>
    <scope>NUCLEOTIDE SEQUENCE</scope>
    <source>
        <strain evidence="7">LMG1408</strain>
    </source>
</reference>
<dbReference type="RefSeq" id="WP_081105726.1">
    <property type="nucleotide sequence ID" value="NZ_BJNM01000049.1"/>
</dbReference>
<evidence type="ECO:0000256" key="5">
    <source>
        <dbReference type="PIRNR" id="PIRNR006443"/>
    </source>
</evidence>
<dbReference type="AlphaFoldDB" id="A0AB35ASP2"/>
<protein>
    <recommendedName>
        <fullName evidence="3 5">Molybdenum cofactor biosynthesis protein B</fullName>
    </recommendedName>
</protein>
<dbReference type="GO" id="GO:0006777">
    <property type="term" value="P:Mo-molybdopterin cofactor biosynthetic process"/>
    <property type="evidence" value="ECO:0007669"/>
    <property type="project" value="UniProtKB-UniRule"/>
</dbReference>
<organism evidence="7 8">
    <name type="scientific">Gluconobacter oxydans</name>
    <name type="common">Gluconobacter suboxydans</name>
    <dbReference type="NCBI Taxonomy" id="442"/>
    <lineage>
        <taxon>Bacteria</taxon>
        <taxon>Pseudomonadati</taxon>
        <taxon>Pseudomonadota</taxon>
        <taxon>Alphaproteobacteria</taxon>
        <taxon>Acetobacterales</taxon>
        <taxon>Acetobacteraceae</taxon>
        <taxon>Gluconobacter</taxon>
    </lineage>
</organism>
<evidence type="ECO:0000256" key="1">
    <source>
        <dbReference type="ARBA" id="ARBA00005046"/>
    </source>
</evidence>
<comment type="similarity">
    <text evidence="2 5">Belongs to the MoaB/Mog family.</text>
</comment>